<feature type="binding site" evidence="11">
    <location>
        <position position="232"/>
    </location>
    <ligand>
        <name>ATP</name>
        <dbReference type="ChEBI" id="CHEBI:30616"/>
    </ligand>
</feature>
<dbReference type="OrthoDB" id="9804243at2"/>
<dbReference type="RefSeq" id="WP_149768727.1">
    <property type="nucleotide sequence ID" value="NZ_VDFQ02000002.1"/>
</dbReference>
<dbReference type="InterPro" id="IPR002307">
    <property type="entry name" value="Tyr-tRNA-ligase"/>
</dbReference>
<evidence type="ECO:0000256" key="5">
    <source>
        <dbReference type="ARBA" id="ARBA00022840"/>
    </source>
</evidence>
<evidence type="ECO:0000256" key="8">
    <source>
        <dbReference type="ARBA" id="ARBA00023146"/>
    </source>
</evidence>
<feature type="short sequence motif" description="'KMSKS' region" evidence="11">
    <location>
        <begin position="229"/>
        <end position="233"/>
    </location>
</feature>
<evidence type="ECO:0000256" key="6">
    <source>
        <dbReference type="ARBA" id="ARBA00022884"/>
    </source>
</evidence>
<keyword evidence="4 11" id="KW-0547">Nucleotide-binding</keyword>
<evidence type="ECO:0000256" key="11">
    <source>
        <dbReference type="HAMAP-Rule" id="MF_02006"/>
    </source>
</evidence>
<dbReference type="PANTHER" id="PTHR11766:SF0">
    <property type="entry name" value="TYROSINE--TRNA LIGASE, MITOCHONDRIAL"/>
    <property type="match status" value="1"/>
</dbReference>
<comment type="caution">
    <text evidence="14">The sequence shown here is derived from an EMBL/GenBank/DDBJ whole genome shotgun (WGS) entry which is preliminary data.</text>
</comment>
<dbReference type="GO" id="GO:0005829">
    <property type="term" value="C:cytosol"/>
    <property type="evidence" value="ECO:0007669"/>
    <property type="project" value="TreeGrafter"/>
</dbReference>
<dbReference type="InterPro" id="IPR024107">
    <property type="entry name" value="Tyr-tRNA-ligase_bac_1"/>
</dbReference>
<dbReference type="SMART" id="SM00363">
    <property type="entry name" value="S4"/>
    <property type="match status" value="1"/>
</dbReference>
<dbReference type="Gene3D" id="1.10.240.10">
    <property type="entry name" value="Tyrosyl-Transfer RNA Synthetase"/>
    <property type="match status" value="1"/>
</dbReference>
<evidence type="ECO:0000256" key="9">
    <source>
        <dbReference type="ARBA" id="ARBA00048248"/>
    </source>
</evidence>
<dbReference type="SUPFAM" id="SSF52374">
    <property type="entry name" value="Nucleotidylyl transferase"/>
    <property type="match status" value="1"/>
</dbReference>
<dbReference type="InterPro" id="IPR036986">
    <property type="entry name" value="S4_RNA-bd_sf"/>
</dbReference>
<reference evidence="14 15" key="1">
    <citation type="submission" date="2019-09" db="EMBL/GenBank/DDBJ databases">
        <title>Mumia zhuanghuii sp. nov. isolated from the intestinal contents of plateau pika (Ochotona curzoniae) in the Qinghai-Tibet plateau of China.</title>
        <authorList>
            <person name="Tian Z."/>
        </authorList>
    </citation>
    <scope>NUCLEOTIDE SEQUENCE [LARGE SCALE GENOMIC DNA]</scope>
    <source>
        <strain evidence="15">350</strain>
    </source>
</reference>
<protein>
    <recommendedName>
        <fullName evidence="11">Tyrosine--tRNA ligase</fullName>
        <ecNumber evidence="11">6.1.1.1</ecNumber>
    </recommendedName>
    <alternativeName>
        <fullName evidence="11">Tyrosyl-tRNA synthetase</fullName>
        <shortName evidence="11">TyrRS</shortName>
    </alternativeName>
</protein>
<keyword evidence="2 11" id="KW-0963">Cytoplasm</keyword>
<comment type="function">
    <text evidence="11">Catalyzes the attachment of tyrosine to tRNA(Tyr) in a two-step reaction: tyrosine is first activated by ATP to form Tyr-AMP and then transferred to the acceptor end of tRNA(Tyr).</text>
</comment>
<accession>A0A5Q6RYM1</accession>
<proteinExistence type="inferred from homology"/>
<dbReference type="GO" id="GO:0004831">
    <property type="term" value="F:tyrosine-tRNA ligase activity"/>
    <property type="evidence" value="ECO:0007669"/>
    <property type="project" value="UniProtKB-UniRule"/>
</dbReference>
<dbReference type="InterPro" id="IPR002305">
    <property type="entry name" value="aa-tRNA-synth_Ic"/>
</dbReference>
<evidence type="ECO:0000256" key="12">
    <source>
        <dbReference type="PROSITE-ProRule" id="PRU00182"/>
    </source>
</evidence>
<feature type="domain" description="RNA-binding S4" evidence="13">
    <location>
        <begin position="352"/>
        <end position="408"/>
    </location>
</feature>
<evidence type="ECO:0000256" key="4">
    <source>
        <dbReference type="ARBA" id="ARBA00022741"/>
    </source>
</evidence>
<keyword evidence="5 11" id="KW-0067">ATP-binding</keyword>
<dbReference type="InterPro" id="IPR024088">
    <property type="entry name" value="Tyr-tRNA-ligase_bac-type"/>
</dbReference>
<dbReference type="FunFam" id="1.10.240.10:FF:000001">
    <property type="entry name" value="Tyrosine--tRNA ligase"/>
    <property type="match status" value="1"/>
</dbReference>
<comment type="subunit">
    <text evidence="11">Homodimer.</text>
</comment>
<dbReference type="InterPro" id="IPR002942">
    <property type="entry name" value="S4_RNA-bd"/>
</dbReference>
<keyword evidence="7 11" id="KW-0648">Protein biosynthesis</keyword>
<keyword evidence="8 11" id="KW-0030">Aminoacyl-tRNA synthetase</keyword>
<dbReference type="Pfam" id="PF00579">
    <property type="entry name" value="tRNA-synt_1b"/>
    <property type="match status" value="1"/>
</dbReference>
<dbReference type="SUPFAM" id="SSF55174">
    <property type="entry name" value="Alpha-L RNA-binding motif"/>
    <property type="match status" value="1"/>
</dbReference>
<dbReference type="InterPro" id="IPR014729">
    <property type="entry name" value="Rossmann-like_a/b/a_fold"/>
</dbReference>
<feature type="binding site" evidence="11">
    <location>
        <position position="36"/>
    </location>
    <ligand>
        <name>L-tyrosine</name>
        <dbReference type="ChEBI" id="CHEBI:58315"/>
    </ligand>
</feature>
<keyword evidence="6 12" id="KW-0694">RNA-binding</keyword>
<keyword evidence="3 11" id="KW-0436">Ligase</keyword>
<dbReference type="PANTHER" id="PTHR11766">
    <property type="entry name" value="TYROSYL-TRNA SYNTHETASE"/>
    <property type="match status" value="1"/>
</dbReference>
<name>A0A5Q6RYM1_9ACTN</name>
<sequence>MTTHVLDDLEARGLVAHSTDRDALRADLSAGPVTYYVGFDPTAPSLHMGNLLQLLTARRLQLAGHKPLILVGGSTGLIGDPRDVGERTMNSRETVADWVGRIRSQVEQYVSFEGDNAARVVNNLDWTKDVNVIDFLRDIGKHFPVNRMLDRQVVASRLETGISYTEFSYVLLQSMDYLELYRRYGTALQTGGSDQWGNITAGVELIRRAEGAKVHALSTPLITKADGTKFGKSTGGALWLDPEMLSPYAFYQTWIQAEDSKVIEYLRQFTFLELEEIEAIAAESAERPGLRIAQRRLAAEVTALVHGQDEVRAAEQASAALFGRAELEDLPESTLRAALTEAGLVTVDPGTPLVDALVVSGLVDSKSAARRAVSDGGAYVNNVRVEDPDAVLDGHTLHGGLVVLRKGKKSVAGAELVKA</sequence>
<dbReference type="Gene3D" id="3.10.290.10">
    <property type="entry name" value="RNA-binding S4 domain"/>
    <property type="match status" value="1"/>
</dbReference>
<evidence type="ECO:0000313" key="15">
    <source>
        <dbReference type="Proteomes" id="UP000307768"/>
    </source>
</evidence>
<feature type="binding site" evidence="11">
    <location>
        <position position="173"/>
    </location>
    <ligand>
        <name>L-tyrosine</name>
        <dbReference type="ChEBI" id="CHEBI:58315"/>
    </ligand>
</feature>
<dbReference type="Proteomes" id="UP000307768">
    <property type="component" value="Unassembled WGS sequence"/>
</dbReference>
<dbReference type="PROSITE" id="PS00178">
    <property type="entry name" value="AA_TRNA_LIGASE_I"/>
    <property type="match status" value="1"/>
</dbReference>
<dbReference type="GO" id="GO:0006437">
    <property type="term" value="P:tyrosyl-tRNA aminoacylation"/>
    <property type="evidence" value="ECO:0007669"/>
    <property type="project" value="UniProtKB-UniRule"/>
</dbReference>
<dbReference type="HAMAP" id="MF_02006">
    <property type="entry name" value="Tyr_tRNA_synth_type1"/>
    <property type="match status" value="1"/>
</dbReference>
<comment type="similarity">
    <text evidence="10 11">Belongs to the class-I aminoacyl-tRNA synthetase family. TyrS type 1 subfamily.</text>
</comment>
<evidence type="ECO:0000259" key="13">
    <source>
        <dbReference type="SMART" id="SM00363"/>
    </source>
</evidence>
<gene>
    <name evidence="11" type="primary">tyrS</name>
    <name evidence="14" type="ORF">FE697_006150</name>
</gene>
<dbReference type="EC" id="6.1.1.1" evidence="11"/>
<comment type="catalytic activity">
    <reaction evidence="9 11">
        <text>tRNA(Tyr) + L-tyrosine + ATP = L-tyrosyl-tRNA(Tyr) + AMP + diphosphate + H(+)</text>
        <dbReference type="Rhea" id="RHEA:10220"/>
        <dbReference type="Rhea" id="RHEA-COMP:9706"/>
        <dbReference type="Rhea" id="RHEA-COMP:9707"/>
        <dbReference type="ChEBI" id="CHEBI:15378"/>
        <dbReference type="ChEBI" id="CHEBI:30616"/>
        <dbReference type="ChEBI" id="CHEBI:33019"/>
        <dbReference type="ChEBI" id="CHEBI:58315"/>
        <dbReference type="ChEBI" id="CHEBI:78442"/>
        <dbReference type="ChEBI" id="CHEBI:78536"/>
        <dbReference type="ChEBI" id="CHEBI:456215"/>
        <dbReference type="EC" id="6.1.1.1"/>
    </reaction>
</comment>
<dbReference type="PROSITE" id="PS50889">
    <property type="entry name" value="S4"/>
    <property type="match status" value="1"/>
</dbReference>
<dbReference type="EMBL" id="VDFQ02000002">
    <property type="protein sequence ID" value="KAA1423208.1"/>
    <property type="molecule type" value="Genomic_DNA"/>
</dbReference>
<dbReference type="Pfam" id="PF22421">
    <property type="entry name" value="SYY_C-terminal"/>
    <property type="match status" value="1"/>
</dbReference>
<evidence type="ECO:0000256" key="10">
    <source>
        <dbReference type="ARBA" id="ARBA00060965"/>
    </source>
</evidence>
<dbReference type="GO" id="GO:0003723">
    <property type="term" value="F:RNA binding"/>
    <property type="evidence" value="ECO:0007669"/>
    <property type="project" value="UniProtKB-KW"/>
</dbReference>
<dbReference type="CDD" id="cd00165">
    <property type="entry name" value="S4"/>
    <property type="match status" value="1"/>
</dbReference>
<evidence type="ECO:0000256" key="2">
    <source>
        <dbReference type="ARBA" id="ARBA00022490"/>
    </source>
</evidence>
<dbReference type="AlphaFoldDB" id="A0A5Q6RYM1"/>
<comment type="subcellular location">
    <subcellularLocation>
        <location evidence="1 11">Cytoplasm</location>
    </subcellularLocation>
</comment>
<evidence type="ECO:0000313" key="14">
    <source>
        <dbReference type="EMBL" id="KAA1423208.1"/>
    </source>
</evidence>
<evidence type="ECO:0000256" key="3">
    <source>
        <dbReference type="ARBA" id="ARBA00022598"/>
    </source>
</evidence>
<evidence type="ECO:0000256" key="7">
    <source>
        <dbReference type="ARBA" id="ARBA00022917"/>
    </source>
</evidence>
<dbReference type="CDD" id="cd00805">
    <property type="entry name" value="TyrRS_core"/>
    <property type="match status" value="1"/>
</dbReference>
<dbReference type="InterPro" id="IPR001412">
    <property type="entry name" value="aa-tRNA-synth_I_CS"/>
</dbReference>
<evidence type="ECO:0000256" key="1">
    <source>
        <dbReference type="ARBA" id="ARBA00004496"/>
    </source>
</evidence>
<organism evidence="14 15">
    <name type="scientific">Mumia zhuanghuii</name>
    <dbReference type="NCBI Taxonomy" id="2585211"/>
    <lineage>
        <taxon>Bacteria</taxon>
        <taxon>Bacillati</taxon>
        <taxon>Actinomycetota</taxon>
        <taxon>Actinomycetes</taxon>
        <taxon>Propionibacteriales</taxon>
        <taxon>Nocardioidaceae</taxon>
        <taxon>Mumia</taxon>
    </lineage>
</organism>
<dbReference type="Gene3D" id="3.40.50.620">
    <property type="entry name" value="HUPs"/>
    <property type="match status" value="1"/>
</dbReference>
<comment type="caution">
    <text evidence="11">Lacks conserved residue(s) required for the propagation of feature annotation.</text>
</comment>
<dbReference type="NCBIfam" id="TIGR00234">
    <property type="entry name" value="tyrS"/>
    <property type="match status" value="1"/>
</dbReference>
<dbReference type="InterPro" id="IPR054608">
    <property type="entry name" value="SYY-like_C"/>
</dbReference>
<dbReference type="GO" id="GO:0005524">
    <property type="term" value="F:ATP binding"/>
    <property type="evidence" value="ECO:0007669"/>
    <property type="project" value="UniProtKB-UniRule"/>
</dbReference>
<feature type="binding site" evidence="11">
    <location>
        <position position="169"/>
    </location>
    <ligand>
        <name>L-tyrosine</name>
        <dbReference type="ChEBI" id="CHEBI:58315"/>
    </ligand>
</feature>
<dbReference type="GO" id="GO:0042803">
    <property type="term" value="F:protein homodimerization activity"/>
    <property type="evidence" value="ECO:0007669"/>
    <property type="project" value="UniProtKB-ARBA"/>
</dbReference>
<dbReference type="PRINTS" id="PR01040">
    <property type="entry name" value="TRNASYNTHTYR"/>
</dbReference>
<dbReference type="FunFam" id="3.40.50.620:FF:000008">
    <property type="entry name" value="Tyrosine--tRNA ligase"/>
    <property type="match status" value="1"/>
</dbReference>